<dbReference type="Pfam" id="PF13723">
    <property type="entry name" value="Ketoacyl-synt_2"/>
    <property type="match status" value="1"/>
</dbReference>
<evidence type="ECO:0000313" key="2">
    <source>
        <dbReference type="EMBL" id="PRQ03685.1"/>
    </source>
</evidence>
<dbReference type="OrthoDB" id="5455053at2"/>
<evidence type="ECO:0000259" key="1">
    <source>
        <dbReference type="Pfam" id="PF13723"/>
    </source>
</evidence>
<name>A0A2S9YF00_9BACT</name>
<comment type="caution">
    <text evidence="2">The sequence shown here is derived from an EMBL/GenBank/DDBJ whole genome shotgun (WGS) entry which is preliminary data.</text>
</comment>
<sequence>MSASLTEPLAELVESSANDEGAAPVARVELRAYLRGVGMWTPAHADFDAWVAAGMPEDLHVEDPAGAPSRPPASLLHPRLRRRTSTLTRAAVSALEAATGQGGAALDAVRFVLVSSFGEIETTVALLAQLGEPEGPISPTKFHNSVHNTATGYLSIASGNHREATALAGGPHNLEIGLLEALAGLAEVGGDVVLIFAEELLPAPFTRADADPTFAVALHLSSAPPDPSEPAQAHSLELELCVANRPARVGEGSGPAPGEAGLPSMVPPLVELLRAVAVAGSGALATKRPIPLASTHDPAQASEWSATLTSV</sequence>
<dbReference type="InterPro" id="IPR014030">
    <property type="entry name" value="Ketoacyl_synth_N"/>
</dbReference>
<reference evidence="2 3" key="1">
    <citation type="submission" date="2018-03" db="EMBL/GenBank/DDBJ databases">
        <title>Draft Genome Sequences of the Obligatory Marine Myxobacteria Enhygromyxa salina SWB005.</title>
        <authorList>
            <person name="Poehlein A."/>
            <person name="Moghaddam J.A."/>
            <person name="Harms H."/>
            <person name="Alanjari M."/>
            <person name="Koenig G.M."/>
            <person name="Daniel R."/>
            <person name="Schaeberle T.F."/>
        </authorList>
    </citation>
    <scope>NUCLEOTIDE SEQUENCE [LARGE SCALE GENOMIC DNA]</scope>
    <source>
        <strain evidence="2 3">SWB005</strain>
    </source>
</reference>
<dbReference type="Proteomes" id="UP000237968">
    <property type="component" value="Unassembled WGS sequence"/>
</dbReference>
<evidence type="ECO:0000313" key="3">
    <source>
        <dbReference type="Proteomes" id="UP000237968"/>
    </source>
</evidence>
<proteinExistence type="predicted"/>
<protein>
    <recommendedName>
        <fullName evidence="1">Beta-ketoacyl synthase-like N-terminal domain-containing protein</fullName>
    </recommendedName>
</protein>
<dbReference type="AlphaFoldDB" id="A0A2S9YF00"/>
<keyword evidence="3" id="KW-1185">Reference proteome</keyword>
<organism evidence="2 3">
    <name type="scientific">Enhygromyxa salina</name>
    <dbReference type="NCBI Taxonomy" id="215803"/>
    <lineage>
        <taxon>Bacteria</taxon>
        <taxon>Pseudomonadati</taxon>
        <taxon>Myxococcota</taxon>
        <taxon>Polyangia</taxon>
        <taxon>Nannocystales</taxon>
        <taxon>Nannocystaceae</taxon>
        <taxon>Enhygromyxa</taxon>
    </lineage>
</organism>
<gene>
    <name evidence="2" type="ORF">ENSA5_13070</name>
</gene>
<feature type="domain" description="Beta-ketoacyl synthase-like N-terminal" evidence="1">
    <location>
        <begin position="67"/>
        <end position="222"/>
    </location>
</feature>
<accession>A0A2S9YF00</accession>
<dbReference type="EMBL" id="PVNK01000071">
    <property type="protein sequence ID" value="PRQ03685.1"/>
    <property type="molecule type" value="Genomic_DNA"/>
</dbReference>